<keyword evidence="2" id="KW-1185">Reference proteome</keyword>
<dbReference type="AlphaFoldDB" id="A0A1I8AJK3"/>
<accession>A0A1I8AJK3</accession>
<name>A0A1I8AJK3_9BILA</name>
<dbReference type="Proteomes" id="UP000095287">
    <property type="component" value="Unplaced"/>
</dbReference>
<evidence type="ECO:0000313" key="3">
    <source>
        <dbReference type="WBParaSite" id="L893_g6264.t1"/>
    </source>
</evidence>
<protein>
    <submittedName>
        <fullName evidence="3">Copper transporter</fullName>
    </submittedName>
</protein>
<feature type="region of interest" description="Disordered" evidence="1">
    <location>
        <begin position="62"/>
        <end position="86"/>
    </location>
</feature>
<organism evidence="2 3">
    <name type="scientific">Steinernema glaseri</name>
    <dbReference type="NCBI Taxonomy" id="37863"/>
    <lineage>
        <taxon>Eukaryota</taxon>
        <taxon>Metazoa</taxon>
        <taxon>Ecdysozoa</taxon>
        <taxon>Nematoda</taxon>
        <taxon>Chromadorea</taxon>
        <taxon>Rhabditida</taxon>
        <taxon>Tylenchina</taxon>
        <taxon>Panagrolaimomorpha</taxon>
        <taxon>Strongyloidoidea</taxon>
        <taxon>Steinernematidae</taxon>
        <taxon>Steinernema</taxon>
    </lineage>
</organism>
<sequence length="132" mass="14589">MIHFCKGTMNSEESLNNYQRLLVTAGWNVTYPFPEFCTCFGFFLVYAIEEITYRIFSEGHHHSHGPGGGHNHSHSNNGTVGPSHVERIRPGAMDQAGKFSAACEIENLKASCDTSTTSDGSTDTYMVVQTHE</sequence>
<dbReference type="WBParaSite" id="L893_g6264.t1">
    <property type="protein sequence ID" value="L893_g6264.t1"/>
    <property type="gene ID" value="L893_g6264"/>
</dbReference>
<reference evidence="3" key="1">
    <citation type="submission" date="2016-11" db="UniProtKB">
        <authorList>
            <consortium name="WormBaseParasite"/>
        </authorList>
    </citation>
    <scope>IDENTIFICATION</scope>
</reference>
<proteinExistence type="predicted"/>
<evidence type="ECO:0000256" key="1">
    <source>
        <dbReference type="SAM" id="MobiDB-lite"/>
    </source>
</evidence>
<evidence type="ECO:0000313" key="2">
    <source>
        <dbReference type="Proteomes" id="UP000095287"/>
    </source>
</evidence>